<evidence type="ECO:0000313" key="3">
    <source>
        <dbReference type="Proteomes" id="UP000053558"/>
    </source>
</evidence>
<dbReference type="EMBL" id="JH711585">
    <property type="protein sequence ID" value="EIW76717.1"/>
    <property type="molecule type" value="Genomic_DNA"/>
</dbReference>
<sequence>MYEPFYRNLSFTPYTSYLGVGIGDVARVKPALAGYIPTKTEVRGGVHASSGPPEHFSWTLSDRAQLNEKHCELLIPVEVGNQPWEDLVVRAATYSLGLFCAVPLRQFSLVLAYHHADRHLRFLVYHSGGLTASTPLKIDDRDDCKEILRLFSAILTWRTRGDAGLPEWCDHAACCLPREDGGRETKLGIKEVLQSTLAVRGRRPEIWRLWARDGAFSSDVTQGILASKKRKSEEATASEGKRTKLDGDDTTLPSDTGTTEFSSGKLGAVRGISTVQPAAISFQQSKVRSIQQDIETLSNDGDIYA</sequence>
<feature type="non-terminal residue" evidence="2">
    <location>
        <position position="305"/>
    </location>
</feature>
<gene>
    <name evidence="2" type="ORF">CONPUDRAFT_139442</name>
</gene>
<dbReference type="RefSeq" id="XP_007773090.1">
    <property type="nucleotide sequence ID" value="XM_007774900.1"/>
</dbReference>
<dbReference type="Proteomes" id="UP000053558">
    <property type="component" value="Unassembled WGS sequence"/>
</dbReference>
<proteinExistence type="predicted"/>
<dbReference type="GeneID" id="19201349"/>
<evidence type="ECO:0000256" key="1">
    <source>
        <dbReference type="SAM" id="MobiDB-lite"/>
    </source>
</evidence>
<protein>
    <recommendedName>
        <fullName evidence="4">Fungal-type protein kinase domain-containing protein</fullName>
    </recommendedName>
</protein>
<evidence type="ECO:0008006" key="4">
    <source>
        <dbReference type="Google" id="ProtNLM"/>
    </source>
</evidence>
<dbReference type="KEGG" id="cput:CONPUDRAFT_139442"/>
<accession>A0A5M3MCE9</accession>
<comment type="caution">
    <text evidence="2">The sequence shown here is derived from an EMBL/GenBank/DDBJ whole genome shotgun (WGS) entry which is preliminary data.</text>
</comment>
<name>A0A5M3MCE9_CONPW</name>
<evidence type="ECO:0000313" key="2">
    <source>
        <dbReference type="EMBL" id="EIW76717.1"/>
    </source>
</evidence>
<organism evidence="2 3">
    <name type="scientific">Coniophora puteana (strain RWD-64-598)</name>
    <name type="common">Brown rot fungus</name>
    <dbReference type="NCBI Taxonomy" id="741705"/>
    <lineage>
        <taxon>Eukaryota</taxon>
        <taxon>Fungi</taxon>
        <taxon>Dikarya</taxon>
        <taxon>Basidiomycota</taxon>
        <taxon>Agaricomycotina</taxon>
        <taxon>Agaricomycetes</taxon>
        <taxon>Agaricomycetidae</taxon>
        <taxon>Boletales</taxon>
        <taxon>Coniophorineae</taxon>
        <taxon>Coniophoraceae</taxon>
        <taxon>Coniophora</taxon>
    </lineage>
</organism>
<keyword evidence="3" id="KW-1185">Reference proteome</keyword>
<feature type="region of interest" description="Disordered" evidence="1">
    <location>
        <begin position="227"/>
        <end position="263"/>
    </location>
</feature>
<feature type="compositionally biased region" description="Polar residues" evidence="1">
    <location>
        <begin position="251"/>
        <end position="262"/>
    </location>
</feature>
<reference evidence="3" key="1">
    <citation type="journal article" date="2012" name="Science">
        <title>The Paleozoic origin of enzymatic lignin decomposition reconstructed from 31 fungal genomes.</title>
        <authorList>
            <person name="Floudas D."/>
            <person name="Binder M."/>
            <person name="Riley R."/>
            <person name="Barry K."/>
            <person name="Blanchette R.A."/>
            <person name="Henrissat B."/>
            <person name="Martinez A.T."/>
            <person name="Otillar R."/>
            <person name="Spatafora J.W."/>
            <person name="Yadav J.S."/>
            <person name="Aerts A."/>
            <person name="Benoit I."/>
            <person name="Boyd A."/>
            <person name="Carlson A."/>
            <person name="Copeland A."/>
            <person name="Coutinho P.M."/>
            <person name="de Vries R.P."/>
            <person name="Ferreira P."/>
            <person name="Findley K."/>
            <person name="Foster B."/>
            <person name="Gaskell J."/>
            <person name="Glotzer D."/>
            <person name="Gorecki P."/>
            <person name="Heitman J."/>
            <person name="Hesse C."/>
            <person name="Hori C."/>
            <person name="Igarashi K."/>
            <person name="Jurgens J.A."/>
            <person name="Kallen N."/>
            <person name="Kersten P."/>
            <person name="Kohler A."/>
            <person name="Kuees U."/>
            <person name="Kumar T.K.A."/>
            <person name="Kuo A."/>
            <person name="LaButti K."/>
            <person name="Larrondo L.F."/>
            <person name="Lindquist E."/>
            <person name="Ling A."/>
            <person name="Lombard V."/>
            <person name="Lucas S."/>
            <person name="Lundell T."/>
            <person name="Martin R."/>
            <person name="McLaughlin D.J."/>
            <person name="Morgenstern I."/>
            <person name="Morin E."/>
            <person name="Murat C."/>
            <person name="Nagy L.G."/>
            <person name="Nolan M."/>
            <person name="Ohm R.A."/>
            <person name="Patyshakuliyeva A."/>
            <person name="Rokas A."/>
            <person name="Ruiz-Duenas F.J."/>
            <person name="Sabat G."/>
            <person name="Salamov A."/>
            <person name="Samejima M."/>
            <person name="Schmutz J."/>
            <person name="Slot J.C."/>
            <person name="St John F."/>
            <person name="Stenlid J."/>
            <person name="Sun H."/>
            <person name="Sun S."/>
            <person name="Syed K."/>
            <person name="Tsang A."/>
            <person name="Wiebenga A."/>
            <person name="Young D."/>
            <person name="Pisabarro A."/>
            <person name="Eastwood D.C."/>
            <person name="Martin F."/>
            <person name="Cullen D."/>
            <person name="Grigoriev I.V."/>
            <person name="Hibbett D.S."/>
        </authorList>
    </citation>
    <scope>NUCLEOTIDE SEQUENCE [LARGE SCALE GENOMIC DNA]</scope>
    <source>
        <strain evidence="3">RWD-64-598 SS2</strain>
    </source>
</reference>
<dbReference type="OrthoDB" id="3182677at2759"/>
<dbReference type="AlphaFoldDB" id="A0A5M3MCE9"/>
<feature type="compositionally biased region" description="Basic and acidic residues" evidence="1">
    <location>
        <begin position="231"/>
        <end position="247"/>
    </location>
</feature>